<evidence type="ECO:0000313" key="3">
    <source>
        <dbReference type="Proteomes" id="UP000598820"/>
    </source>
</evidence>
<sequence>MVSVIIPTYNAASYLPSLLKSLEEQTLPHELIILDSESSDETKAILAHNNISVHTIPKGTFNHGATRNIGTSLAKHNVLVFLTQDALPANKYTLENIVKMLLSRDDMPMVYGRQLPYPDASTLSQFARLSNYPPESLLKTKALIPKLGIKTCNCSNSFAAYRKDKLIEHGGFPSDAILGEEVTLAAKLILEGQILGYCGDAEVYHSHNYTIGEEFKRYFDIGVFHYEKRSLISHYTRAESEGFAYIIDEVNYLIRNAKAYLIPEQFIRTVAKYVAYKAGQWHTKLPISLKRRWSMHSFYWK</sequence>
<dbReference type="PANTHER" id="PTHR43685">
    <property type="entry name" value="GLYCOSYLTRANSFERASE"/>
    <property type="match status" value="1"/>
</dbReference>
<reference evidence="2" key="1">
    <citation type="submission" date="2020-09" db="EMBL/GenBank/DDBJ databases">
        <authorList>
            <person name="Kim M.K."/>
        </authorList>
    </citation>
    <scope>NUCLEOTIDE SEQUENCE</scope>
    <source>
        <strain evidence="2">BT702</strain>
    </source>
</reference>
<dbReference type="Gene3D" id="3.90.550.10">
    <property type="entry name" value="Spore Coat Polysaccharide Biosynthesis Protein SpsA, Chain A"/>
    <property type="match status" value="1"/>
</dbReference>
<evidence type="ECO:0000259" key="1">
    <source>
        <dbReference type="Pfam" id="PF00535"/>
    </source>
</evidence>
<dbReference type="InterPro" id="IPR029044">
    <property type="entry name" value="Nucleotide-diphossugar_trans"/>
</dbReference>
<dbReference type="GO" id="GO:0044010">
    <property type="term" value="P:single-species biofilm formation"/>
    <property type="evidence" value="ECO:0007669"/>
    <property type="project" value="TreeGrafter"/>
</dbReference>
<protein>
    <submittedName>
        <fullName evidence="2">Glycosyltransferase family 2 protein</fullName>
    </submittedName>
</protein>
<feature type="domain" description="Glycosyltransferase 2-like" evidence="1">
    <location>
        <begin position="3"/>
        <end position="168"/>
    </location>
</feature>
<evidence type="ECO:0000313" key="2">
    <source>
        <dbReference type="EMBL" id="MBD2705116.1"/>
    </source>
</evidence>
<name>A0A927AVF0_9BACT</name>
<dbReference type="SUPFAM" id="SSF53448">
    <property type="entry name" value="Nucleotide-diphospho-sugar transferases"/>
    <property type="match status" value="1"/>
</dbReference>
<organism evidence="2 3">
    <name type="scientific">Spirosoma profusum</name>
    <dbReference type="NCBI Taxonomy" id="2771354"/>
    <lineage>
        <taxon>Bacteria</taxon>
        <taxon>Pseudomonadati</taxon>
        <taxon>Bacteroidota</taxon>
        <taxon>Cytophagia</taxon>
        <taxon>Cytophagales</taxon>
        <taxon>Cytophagaceae</taxon>
        <taxon>Spirosoma</taxon>
    </lineage>
</organism>
<dbReference type="Pfam" id="PF00535">
    <property type="entry name" value="Glycos_transf_2"/>
    <property type="match status" value="1"/>
</dbReference>
<dbReference type="RefSeq" id="WP_190892252.1">
    <property type="nucleotide sequence ID" value="NZ_JACWZY010000045.1"/>
</dbReference>
<dbReference type="AlphaFoldDB" id="A0A927AVF0"/>
<dbReference type="InterPro" id="IPR050834">
    <property type="entry name" value="Glycosyltransf_2"/>
</dbReference>
<dbReference type="Proteomes" id="UP000598820">
    <property type="component" value="Unassembled WGS sequence"/>
</dbReference>
<dbReference type="EMBL" id="JACWZY010000045">
    <property type="protein sequence ID" value="MBD2705116.1"/>
    <property type="molecule type" value="Genomic_DNA"/>
</dbReference>
<proteinExistence type="predicted"/>
<dbReference type="CDD" id="cd00761">
    <property type="entry name" value="Glyco_tranf_GTA_type"/>
    <property type="match status" value="1"/>
</dbReference>
<comment type="caution">
    <text evidence="2">The sequence shown here is derived from an EMBL/GenBank/DDBJ whole genome shotgun (WGS) entry which is preliminary data.</text>
</comment>
<dbReference type="InterPro" id="IPR001173">
    <property type="entry name" value="Glyco_trans_2-like"/>
</dbReference>
<keyword evidence="3" id="KW-1185">Reference proteome</keyword>
<dbReference type="PANTHER" id="PTHR43685:SF13">
    <property type="entry name" value="O ANTIGEN BIOSYNTHESIS RHAMNOSYLTRANSFERASE RFBN"/>
    <property type="match status" value="1"/>
</dbReference>
<accession>A0A927AVF0</accession>
<gene>
    <name evidence="2" type="ORF">IC229_31120</name>
</gene>